<protein>
    <submittedName>
        <fullName evidence="1">Uncharacterized protein</fullName>
    </submittedName>
</protein>
<accession>A0AAV9E003</accession>
<reference evidence="1" key="2">
    <citation type="submission" date="2023-06" db="EMBL/GenBank/DDBJ databases">
        <authorList>
            <person name="Ma L."/>
            <person name="Liu K.-W."/>
            <person name="Li Z."/>
            <person name="Hsiao Y.-Y."/>
            <person name="Qi Y."/>
            <person name="Fu T."/>
            <person name="Tang G."/>
            <person name="Zhang D."/>
            <person name="Sun W.-H."/>
            <person name="Liu D.-K."/>
            <person name="Li Y."/>
            <person name="Chen G.-Z."/>
            <person name="Liu X.-D."/>
            <person name="Liao X.-Y."/>
            <person name="Jiang Y.-T."/>
            <person name="Yu X."/>
            <person name="Hao Y."/>
            <person name="Huang J."/>
            <person name="Zhao X.-W."/>
            <person name="Ke S."/>
            <person name="Chen Y.-Y."/>
            <person name="Wu W.-L."/>
            <person name="Hsu J.-L."/>
            <person name="Lin Y.-F."/>
            <person name="Huang M.-D."/>
            <person name="Li C.-Y."/>
            <person name="Huang L."/>
            <person name="Wang Z.-W."/>
            <person name="Zhao X."/>
            <person name="Zhong W.-Y."/>
            <person name="Peng D.-H."/>
            <person name="Ahmad S."/>
            <person name="Lan S."/>
            <person name="Zhang J.-S."/>
            <person name="Tsai W.-C."/>
            <person name="Van De Peer Y."/>
            <person name="Liu Z.-J."/>
        </authorList>
    </citation>
    <scope>NUCLEOTIDE SEQUENCE</scope>
    <source>
        <strain evidence="1">CP</strain>
        <tissue evidence="1">Leaves</tissue>
    </source>
</reference>
<proteinExistence type="predicted"/>
<keyword evidence="2" id="KW-1185">Reference proteome</keyword>
<dbReference type="AlphaFoldDB" id="A0AAV9E003"/>
<evidence type="ECO:0000313" key="1">
    <source>
        <dbReference type="EMBL" id="KAK1305603.1"/>
    </source>
</evidence>
<dbReference type="Proteomes" id="UP001180020">
    <property type="component" value="Unassembled WGS sequence"/>
</dbReference>
<reference evidence="1" key="1">
    <citation type="journal article" date="2023" name="Nat. Commun.">
        <title>Diploid and tetraploid genomes of Acorus and the evolution of monocots.</title>
        <authorList>
            <person name="Ma L."/>
            <person name="Liu K.W."/>
            <person name="Li Z."/>
            <person name="Hsiao Y.Y."/>
            <person name="Qi Y."/>
            <person name="Fu T."/>
            <person name="Tang G.D."/>
            <person name="Zhang D."/>
            <person name="Sun W.H."/>
            <person name="Liu D.K."/>
            <person name="Li Y."/>
            <person name="Chen G.Z."/>
            <person name="Liu X.D."/>
            <person name="Liao X.Y."/>
            <person name="Jiang Y.T."/>
            <person name="Yu X."/>
            <person name="Hao Y."/>
            <person name="Huang J."/>
            <person name="Zhao X.W."/>
            <person name="Ke S."/>
            <person name="Chen Y.Y."/>
            <person name="Wu W.L."/>
            <person name="Hsu J.L."/>
            <person name="Lin Y.F."/>
            <person name="Huang M.D."/>
            <person name="Li C.Y."/>
            <person name="Huang L."/>
            <person name="Wang Z.W."/>
            <person name="Zhao X."/>
            <person name="Zhong W.Y."/>
            <person name="Peng D.H."/>
            <person name="Ahmad S."/>
            <person name="Lan S."/>
            <person name="Zhang J.S."/>
            <person name="Tsai W.C."/>
            <person name="Van de Peer Y."/>
            <person name="Liu Z.J."/>
        </authorList>
    </citation>
    <scope>NUCLEOTIDE SEQUENCE</scope>
    <source>
        <strain evidence="1">CP</strain>
    </source>
</reference>
<gene>
    <name evidence="1" type="ORF">QJS10_CPA10g00689</name>
</gene>
<dbReference type="EMBL" id="JAUJYO010000010">
    <property type="protein sequence ID" value="KAK1305603.1"/>
    <property type="molecule type" value="Genomic_DNA"/>
</dbReference>
<name>A0AAV9E003_ACOCL</name>
<sequence>MALKASKPESIGARATKGKILPNLKKRSIARIVFEGASFETKIYEDSASYSSSINMAKIFNPCNDIITLASEKAIHEESLPMHEQPFIIVQVRVPPTNGDFERSVEVVVQPFKVIYDPCLILDLVDLHYMLDSFQFQHERVLSSLNGFENRKVRLLSKLE</sequence>
<comment type="caution">
    <text evidence="1">The sequence shown here is derived from an EMBL/GenBank/DDBJ whole genome shotgun (WGS) entry which is preliminary data.</text>
</comment>
<evidence type="ECO:0000313" key="2">
    <source>
        <dbReference type="Proteomes" id="UP001180020"/>
    </source>
</evidence>
<organism evidence="1 2">
    <name type="scientific">Acorus calamus</name>
    <name type="common">Sweet flag</name>
    <dbReference type="NCBI Taxonomy" id="4465"/>
    <lineage>
        <taxon>Eukaryota</taxon>
        <taxon>Viridiplantae</taxon>
        <taxon>Streptophyta</taxon>
        <taxon>Embryophyta</taxon>
        <taxon>Tracheophyta</taxon>
        <taxon>Spermatophyta</taxon>
        <taxon>Magnoliopsida</taxon>
        <taxon>Liliopsida</taxon>
        <taxon>Acoraceae</taxon>
        <taxon>Acorus</taxon>
    </lineage>
</organism>